<evidence type="ECO:0000256" key="1">
    <source>
        <dbReference type="SAM" id="MobiDB-lite"/>
    </source>
</evidence>
<dbReference type="Gene3D" id="2.60.40.4100">
    <property type="entry name" value="Zona pellucida, ZP-C domain"/>
    <property type="match status" value="1"/>
</dbReference>
<dbReference type="GO" id="GO:0007339">
    <property type="term" value="P:binding of sperm to zona pellucida"/>
    <property type="evidence" value="ECO:0007669"/>
    <property type="project" value="TreeGrafter"/>
</dbReference>
<protein>
    <recommendedName>
        <fullName evidence="2">ZP-C domain-containing protein</fullName>
    </recommendedName>
</protein>
<dbReference type="GO" id="GO:0032190">
    <property type="term" value="F:acrosin binding"/>
    <property type="evidence" value="ECO:0007669"/>
    <property type="project" value="TreeGrafter"/>
</dbReference>
<name>A0A484DCB9_PERFV</name>
<comment type="caution">
    <text evidence="3">The sequence shown here is derived from an EMBL/GenBank/DDBJ whole genome shotgun (WGS) entry which is preliminary data.</text>
</comment>
<dbReference type="GO" id="GO:0031012">
    <property type="term" value="C:extracellular matrix"/>
    <property type="evidence" value="ECO:0007669"/>
    <property type="project" value="TreeGrafter"/>
</dbReference>
<reference evidence="3 4" key="1">
    <citation type="submission" date="2019-01" db="EMBL/GenBank/DDBJ databases">
        <title>A chromosome-scale genome assembly of the yellow perch, Perca flavescens.</title>
        <authorList>
            <person name="Feron R."/>
            <person name="Morvezen R."/>
            <person name="Bestin A."/>
            <person name="Haffray P."/>
            <person name="Klopp C."/>
            <person name="Zahm M."/>
            <person name="Cabau C."/>
            <person name="Roques C."/>
            <person name="Donnadieu C."/>
            <person name="Bouchez O."/>
            <person name="Christie M."/>
            <person name="Larson W."/>
            <person name="Guiguen Y."/>
        </authorList>
    </citation>
    <scope>NUCLEOTIDE SEQUENCE [LARGE SCALE GENOMIC DNA]</scope>
    <source>
        <strain evidence="3">YP-PL-M2</strain>
        <tissue evidence="3">Blood</tissue>
    </source>
</reference>
<accession>A0A484DCB9</accession>
<gene>
    <name evidence="3" type="ORF">EPR50_G00069830</name>
</gene>
<dbReference type="AlphaFoldDB" id="A0A484DCB9"/>
<organism evidence="3 4">
    <name type="scientific">Perca flavescens</name>
    <name type="common">American yellow perch</name>
    <name type="synonym">Morone flavescens</name>
    <dbReference type="NCBI Taxonomy" id="8167"/>
    <lineage>
        <taxon>Eukaryota</taxon>
        <taxon>Metazoa</taxon>
        <taxon>Chordata</taxon>
        <taxon>Craniata</taxon>
        <taxon>Vertebrata</taxon>
        <taxon>Euteleostomi</taxon>
        <taxon>Actinopterygii</taxon>
        <taxon>Neopterygii</taxon>
        <taxon>Teleostei</taxon>
        <taxon>Neoteleostei</taxon>
        <taxon>Acanthomorphata</taxon>
        <taxon>Eupercaria</taxon>
        <taxon>Perciformes</taxon>
        <taxon>Percoidei</taxon>
        <taxon>Percidae</taxon>
        <taxon>Percinae</taxon>
        <taxon>Perca</taxon>
    </lineage>
</organism>
<sequence>MKSRSGSSVPFFPSQSRQARCADGTRPLHGCGAQEGSTTAASEPRPALLRFLCACIVVTTSAECSEEVNPGQTDQEGYGVSPRASFYRLPMSLHAPGPLVALELLRPVPHNRPLPDGLTALLLPTPRPQQTVQETGARVVEVWCDLDQVSVRVDGFQLRAWNVPSLFRLGSCEASSASPRFLFFRFRLTECGGESKVGTHGFHYSYQVGFRPQVQHTTLIKSIRSKRSYSLTVCNAQGEPIPPGHWFFLGEPVYFVAQTGVLLAGERLYADACYATSSKDSCMADSNREGSSSRFLSEGGSVLKFSVDAFLFRAVLQVLYLHCSMSVWFSASPSSKSCSYNETAGNPCY</sequence>
<evidence type="ECO:0000313" key="4">
    <source>
        <dbReference type="Proteomes" id="UP000295070"/>
    </source>
</evidence>
<feature type="domain" description="ZP-C" evidence="2">
    <location>
        <begin position="247"/>
        <end position="339"/>
    </location>
</feature>
<dbReference type="EMBL" id="SCKG01000006">
    <property type="protein sequence ID" value="TDH12247.1"/>
    <property type="molecule type" value="Genomic_DNA"/>
</dbReference>
<evidence type="ECO:0000313" key="3">
    <source>
        <dbReference type="EMBL" id="TDH12247.1"/>
    </source>
</evidence>
<keyword evidence="4" id="KW-1185">Reference proteome</keyword>
<proteinExistence type="predicted"/>
<dbReference type="PANTHER" id="PTHR11576:SF15">
    <property type="entry name" value="ZONA PELLUCIDA SPERM-BINDING PROTEIN 3-LIKE"/>
    <property type="match status" value="1"/>
</dbReference>
<dbReference type="Gene3D" id="2.60.40.3210">
    <property type="entry name" value="Zona pellucida, ZP-N domain"/>
    <property type="match status" value="1"/>
</dbReference>
<dbReference type="STRING" id="8167.A0A484DCB9"/>
<evidence type="ECO:0000259" key="2">
    <source>
        <dbReference type="Pfam" id="PF00100"/>
    </source>
</evidence>
<feature type="region of interest" description="Disordered" evidence="1">
    <location>
        <begin position="1"/>
        <end position="23"/>
    </location>
</feature>
<dbReference type="Proteomes" id="UP000295070">
    <property type="component" value="Chromosome 6"/>
</dbReference>
<dbReference type="InterPro" id="IPR042235">
    <property type="entry name" value="ZP-C_dom"/>
</dbReference>
<feature type="compositionally biased region" description="Polar residues" evidence="1">
    <location>
        <begin position="1"/>
        <end position="18"/>
    </location>
</feature>
<dbReference type="InterPro" id="IPR055355">
    <property type="entry name" value="ZP-C"/>
</dbReference>
<dbReference type="GO" id="GO:0035803">
    <property type="term" value="P:egg coat formation"/>
    <property type="evidence" value="ECO:0007669"/>
    <property type="project" value="TreeGrafter"/>
</dbReference>
<dbReference type="Pfam" id="PF00100">
    <property type="entry name" value="Zona_pellucida"/>
    <property type="match status" value="1"/>
</dbReference>
<dbReference type="GO" id="GO:2000344">
    <property type="term" value="P:positive regulation of acrosome reaction"/>
    <property type="evidence" value="ECO:0007669"/>
    <property type="project" value="TreeGrafter"/>
</dbReference>
<dbReference type="PANTHER" id="PTHR11576">
    <property type="entry name" value="ZONA PELLUCIDA SPERM-BINDING PROTEIN 3"/>
    <property type="match status" value="1"/>
</dbReference>